<sequence length="416" mass="49084">MRELTTHFEQQDILLLLKKLMLEKMSGTTTMPVDEVEGLLQSLLYVLDFSKRGSEKEFSSIFESFEEGKRKIRKKIRASEELYKQILQTNIQLPIDSYQNLLIDIAAFFESYDIDYAAHQTGALWIDYQLAFPVDDQKFKGIDFVWSYLSSLLWENLFCNAFHKNVLLELFEAYGQQLQMDYSADINNVYDRVFFQAVGCSFAGKRRRSSLLMTEENFEHLLTMTAHQDESQLNERFHQILEYLGLQGNAYYQKTFELFMEKMREDDHVERKHTLFIFEQPSRSLFLLNEGMTTAEFSTIALRAEQIEGEERIELLLKNFLSIYDYLDFFELGLLNTEEYMLLFNMLGVEMLTVFIKLAMRDEREATSQITSFIDETLEEAWKQQLQRYLCKLDDDMKAELNHCLGMIDLPALDFH</sequence>
<dbReference type="InterPro" id="IPR045751">
    <property type="entry name" value="DUF6179"/>
</dbReference>
<keyword evidence="2" id="KW-1185">Reference proteome</keyword>
<reference evidence="1 2" key="1">
    <citation type="submission" date="2020-12" db="EMBL/GenBank/DDBJ databases">
        <title>Vagococcus allomyrinae sp. nov. and Enterococcus lavae sp. nov., isolated from the larvae of Allomyrina dichotoma.</title>
        <authorList>
            <person name="Lee S.D."/>
        </authorList>
    </citation>
    <scope>NUCLEOTIDE SEQUENCE [LARGE SCALE GENOMIC DNA]</scope>
    <source>
        <strain evidence="1 2">BWM-S5</strain>
    </source>
</reference>
<dbReference type="EMBL" id="JAEDXU010000012">
    <property type="protein sequence ID" value="MBP1048089.1"/>
    <property type="molecule type" value="Genomic_DNA"/>
</dbReference>
<accession>A0ABS4CNC5</accession>
<name>A0ABS4CNC5_9ENTE</name>
<organism evidence="1 2">
    <name type="scientific">Enterococcus larvae</name>
    <dbReference type="NCBI Taxonomy" id="2794352"/>
    <lineage>
        <taxon>Bacteria</taxon>
        <taxon>Bacillati</taxon>
        <taxon>Bacillota</taxon>
        <taxon>Bacilli</taxon>
        <taxon>Lactobacillales</taxon>
        <taxon>Enterococcaceae</taxon>
        <taxon>Enterococcus</taxon>
    </lineage>
</organism>
<evidence type="ECO:0000313" key="2">
    <source>
        <dbReference type="Proteomes" id="UP000673375"/>
    </source>
</evidence>
<dbReference type="Pfam" id="PF19677">
    <property type="entry name" value="DUF6179"/>
    <property type="match status" value="1"/>
</dbReference>
<protein>
    <submittedName>
        <fullName evidence="1">Uncharacterized protein</fullName>
    </submittedName>
</protein>
<evidence type="ECO:0000313" key="1">
    <source>
        <dbReference type="EMBL" id="MBP1048089.1"/>
    </source>
</evidence>
<dbReference type="Proteomes" id="UP000673375">
    <property type="component" value="Unassembled WGS sequence"/>
</dbReference>
<proteinExistence type="predicted"/>
<comment type="caution">
    <text evidence="1">The sequence shown here is derived from an EMBL/GenBank/DDBJ whole genome shotgun (WGS) entry which is preliminary data.</text>
</comment>
<gene>
    <name evidence="1" type="ORF">I6N96_17490</name>
</gene>
<dbReference type="RefSeq" id="WP_209558862.1">
    <property type="nucleotide sequence ID" value="NZ_JAEDXU010000012.1"/>
</dbReference>